<dbReference type="InterPro" id="IPR025691">
    <property type="entry name" value="GspL_pp_dom"/>
</dbReference>
<sequence>MKLEWRRRAPAQPWLLLRPGEVWEWLLVSQGRPLRQGQGEPPAGLGARVALIVPGEHCSHFQLSAPPGLKREEWPLLLEDRLLQGDDDVLCARIGRHAGQLRLLVVARDRLSEWRGQCAAWGLAVERCWAEFQLLPDCAAEAAWHWRRGAMSLYKGQAHWLAWPQGLGPPPALAWLPGEVEGIDGDWPDVLAPLDGLPSLFEARRPRQGLRLAKGQARLAIACLALMLAWGGLWSAQQWRQAQLYRAQVQAVTGLQPTPRQAARVLTQLQDEARESQVRLRQLEALQAQVHGWLNDHPGWRLQVVRFDGQRWHLELVGEGVATPWQEMAKAAGVQVQVEDEARRVVFDLGSAA</sequence>
<dbReference type="GeneID" id="93679530"/>
<evidence type="ECO:0000313" key="2">
    <source>
        <dbReference type="EMBL" id="SER31053.1"/>
    </source>
</evidence>
<evidence type="ECO:0000313" key="3">
    <source>
        <dbReference type="Proteomes" id="UP000199221"/>
    </source>
</evidence>
<feature type="domain" description="GspL periplasmic" evidence="1">
    <location>
        <begin position="214"/>
        <end position="340"/>
    </location>
</feature>
<gene>
    <name evidence="2" type="ORF">SAMN05216230_10760</name>
</gene>
<proteinExistence type="predicted"/>
<reference evidence="2 3" key="1">
    <citation type="submission" date="2016-10" db="EMBL/GenBank/DDBJ databases">
        <authorList>
            <person name="de Groot N.N."/>
        </authorList>
    </citation>
    <scope>NUCLEOTIDE SEQUENCE [LARGE SCALE GENOMIC DNA]</scope>
    <source>
        <strain evidence="2 3">LMG 27941</strain>
    </source>
</reference>
<dbReference type="Gene3D" id="3.30.420.380">
    <property type="match status" value="1"/>
</dbReference>
<dbReference type="Proteomes" id="UP000199221">
    <property type="component" value="Unassembled WGS sequence"/>
</dbReference>
<accession>A0A1H9N6K6</accession>
<dbReference type="SUPFAM" id="SSF53067">
    <property type="entry name" value="Actin-like ATPase domain"/>
    <property type="match status" value="1"/>
</dbReference>
<protein>
    <submittedName>
        <fullName evidence="2">General secretion pathway protein L</fullName>
    </submittedName>
</protein>
<dbReference type="EMBL" id="FOEQ01000007">
    <property type="protein sequence ID" value="SER31053.1"/>
    <property type="molecule type" value="Genomic_DNA"/>
</dbReference>
<dbReference type="InterPro" id="IPR043129">
    <property type="entry name" value="ATPase_NBD"/>
</dbReference>
<dbReference type="Pfam" id="PF12693">
    <property type="entry name" value="GspL_C"/>
    <property type="match status" value="1"/>
</dbReference>
<dbReference type="RefSeq" id="WP_094011660.1">
    <property type="nucleotide sequence ID" value="NZ_CP128543.1"/>
</dbReference>
<organism evidence="2 3">
    <name type="scientific">Pseudomonas soli</name>
    <dbReference type="NCBI Taxonomy" id="1306993"/>
    <lineage>
        <taxon>Bacteria</taxon>
        <taxon>Pseudomonadati</taxon>
        <taxon>Pseudomonadota</taxon>
        <taxon>Gammaproteobacteria</taxon>
        <taxon>Pseudomonadales</taxon>
        <taxon>Pseudomonadaceae</taxon>
        <taxon>Pseudomonas</taxon>
    </lineage>
</organism>
<name>A0A1H9N6K6_9PSED</name>
<dbReference type="AlphaFoldDB" id="A0A1H9N6K6"/>
<evidence type="ECO:0000259" key="1">
    <source>
        <dbReference type="Pfam" id="PF12693"/>
    </source>
</evidence>